<dbReference type="EMBL" id="CP063078">
    <property type="protein sequence ID" value="QOQ87101.1"/>
    <property type="molecule type" value="Genomic_DNA"/>
</dbReference>
<keyword evidence="6" id="KW-0862">Zinc</keyword>
<feature type="domain" description="CobW/HypB/UreG nucleotide-binding" evidence="8">
    <location>
        <begin position="50"/>
        <end position="207"/>
    </location>
</feature>
<evidence type="ECO:0000256" key="1">
    <source>
        <dbReference type="ARBA" id="ARBA00006211"/>
    </source>
</evidence>
<evidence type="ECO:0000313" key="9">
    <source>
        <dbReference type="EMBL" id="QOQ87101.1"/>
    </source>
</evidence>
<evidence type="ECO:0000256" key="7">
    <source>
        <dbReference type="ARBA" id="ARBA00023134"/>
    </source>
</evidence>
<evidence type="ECO:0000256" key="2">
    <source>
        <dbReference type="ARBA" id="ARBA00022596"/>
    </source>
</evidence>
<keyword evidence="5" id="KW-0378">Hydrolase</keyword>
<keyword evidence="10" id="KW-1185">Reference proteome</keyword>
<dbReference type="PANTHER" id="PTHR30134:SF2">
    <property type="entry name" value="HYDROGENASE MATURATION FACTOR HYPB"/>
    <property type="match status" value="1"/>
</dbReference>
<accession>A0A7M1LFJ8</accession>
<evidence type="ECO:0000256" key="5">
    <source>
        <dbReference type="ARBA" id="ARBA00022801"/>
    </source>
</evidence>
<name>A0A7M1LFJ8_9BACT</name>
<dbReference type="NCBIfam" id="TIGR00073">
    <property type="entry name" value="hypB"/>
    <property type="match status" value="1"/>
</dbReference>
<comment type="similarity">
    <text evidence="1">Belongs to the SIMIBI class G3E GTPase family. HypB/HupM subfamily.</text>
</comment>
<dbReference type="AlphaFoldDB" id="A0A7M1LFJ8"/>
<keyword evidence="7" id="KW-0342">GTP-binding</keyword>
<keyword evidence="4" id="KW-0547">Nucleotide-binding</keyword>
<dbReference type="GO" id="GO:0008270">
    <property type="term" value="F:zinc ion binding"/>
    <property type="evidence" value="ECO:0007669"/>
    <property type="project" value="TreeGrafter"/>
</dbReference>
<dbReference type="OrthoDB" id="9802035at2"/>
<reference evidence="9 10" key="1">
    <citation type="submission" date="2020-10" db="EMBL/GenBank/DDBJ databases">
        <title>Campylobacter and Helicobacter PacBio genomes.</title>
        <authorList>
            <person name="Lane C."/>
        </authorList>
    </citation>
    <scope>NUCLEOTIDE SEQUENCE [LARGE SCALE GENOMIC DNA]</scope>
    <source>
        <strain evidence="9 10">2016D-0077</strain>
    </source>
</reference>
<dbReference type="PANTHER" id="PTHR30134">
    <property type="entry name" value="HYDROGENASE PROTEIN ASSEMBLY PROTEIN, NICKEL CHAPERONE"/>
    <property type="match status" value="1"/>
</dbReference>
<evidence type="ECO:0000256" key="3">
    <source>
        <dbReference type="ARBA" id="ARBA00022723"/>
    </source>
</evidence>
<dbReference type="PIRSF" id="PIRSF005624">
    <property type="entry name" value="Ni-bind_GTPase"/>
    <property type="match status" value="1"/>
</dbReference>
<dbReference type="InterPro" id="IPR003495">
    <property type="entry name" value="CobW/HypB/UreG_nucleotide-bd"/>
</dbReference>
<dbReference type="GO" id="GO:0003924">
    <property type="term" value="F:GTPase activity"/>
    <property type="evidence" value="ECO:0007669"/>
    <property type="project" value="InterPro"/>
</dbReference>
<proteinExistence type="inferred from homology"/>
<dbReference type="Gene3D" id="3.40.50.300">
    <property type="entry name" value="P-loop containing nucleotide triphosphate hydrolases"/>
    <property type="match status" value="1"/>
</dbReference>
<keyword evidence="3" id="KW-0479">Metal-binding</keyword>
<evidence type="ECO:0000256" key="6">
    <source>
        <dbReference type="ARBA" id="ARBA00022833"/>
    </source>
</evidence>
<sequence>MCKDCGCETHESSSENSKTVEVVSKILSKNDKEADHNRAHLDEKGIFCINLMSSPGAGKTTLLENTIKKSDFKIGVVEGDLETNRDADRIIKAGAYAYQITTGQGCHLDAIMVHKGLHHLPLEKLNLVFVENVGNLVCPASYDVGSHINVVLLSTPEGSDKVEKYPVMFRAADLVIITKSSVKKHFNFDTNEVIDAVRKLNPKADIIELDSVTGEGFDKWLGYLKFKMELR</sequence>
<dbReference type="GO" id="GO:0005525">
    <property type="term" value="F:GTP binding"/>
    <property type="evidence" value="ECO:0007669"/>
    <property type="project" value="UniProtKB-KW"/>
</dbReference>
<evidence type="ECO:0000259" key="8">
    <source>
        <dbReference type="Pfam" id="PF02492"/>
    </source>
</evidence>
<dbReference type="Pfam" id="PF02492">
    <property type="entry name" value="cobW"/>
    <property type="match status" value="1"/>
</dbReference>
<keyword evidence="2" id="KW-0533">Nickel</keyword>
<gene>
    <name evidence="9" type="primary">hypB</name>
    <name evidence="9" type="ORF">IMC76_07770</name>
</gene>
<organism evidence="9 10">
    <name type="scientific">Campylobacter corcagiensis</name>
    <dbReference type="NCBI Taxonomy" id="1448857"/>
    <lineage>
        <taxon>Bacteria</taxon>
        <taxon>Pseudomonadati</taxon>
        <taxon>Campylobacterota</taxon>
        <taxon>Epsilonproteobacteria</taxon>
        <taxon>Campylobacterales</taxon>
        <taxon>Campylobacteraceae</taxon>
        <taxon>Campylobacter</taxon>
    </lineage>
</organism>
<dbReference type="CDD" id="cd05390">
    <property type="entry name" value="HypB"/>
    <property type="match status" value="1"/>
</dbReference>
<evidence type="ECO:0000256" key="4">
    <source>
        <dbReference type="ARBA" id="ARBA00022741"/>
    </source>
</evidence>
<dbReference type="InterPro" id="IPR027417">
    <property type="entry name" value="P-loop_NTPase"/>
</dbReference>
<dbReference type="Proteomes" id="UP000594749">
    <property type="component" value="Chromosome"/>
</dbReference>
<dbReference type="GO" id="GO:0016151">
    <property type="term" value="F:nickel cation binding"/>
    <property type="evidence" value="ECO:0007669"/>
    <property type="project" value="InterPro"/>
</dbReference>
<dbReference type="GO" id="GO:0051604">
    <property type="term" value="P:protein maturation"/>
    <property type="evidence" value="ECO:0007669"/>
    <property type="project" value="InterPro"/>
</dbReference>
<dbReference type="SUPFAM" id="SSF52540">
    <property type="entry name" value="P-loop containing nucleoside triphosphate hydrolases"/>
    <property type="match status" value="1"/>
</dbReference>
<evidence type="ECO:0000313" key="10">
    <source>
        <dbReference type="Proteomes" id="UP000594749"/>
    </source>
</evidence>
<dbReference type="RefSeq" id="WP_025803457.1">
    <property type="nucleotide sequence ID" value="NZ_CP053842.1"/>
</dbReference>
<protein>
    <submittedName>
        <fullName evidence="9">Hydrogenase nickel incorporation protein HypB</fullName>
    </submittedName>
</protein>
<dbReference type="InterPro" id="IPR004392">
    <property type="entry name" value="Hyd_mat_HypB"/>
</dbReference>